<name>A0A0P9DN13_9CHLR</name>
<dbReference type="AlphaFoldDB" id="A0A0P9DN13"/>
<dbReference type="SUPFAM" id="SSF51011">
    <property type="entry name" value="Glycosyl hydrolase domain"/>
    <property type="match status" value="1"/>
</dbReference>
<dbReference type="Gene3D" id="3.90.400.10">
    <property type="entry name" value="Oligo-1,6-glucosidase, Domain 2"/>
    <property type="match status" value="1"/>
</dbReference>
<evidence type="ECO:0000313" key="3">
    <source>
        <dbReference type="Proteomes" id="UP000050509"/>
    </source>
</evidence>
<dbReference type="PANTHER" id="PTHR10357">
    <property type="entry name" value="ALPHA-AMYLASE FAMILY MEMBER"/>
    <property type="match status" value="1"/>
</dbReference>
<dbReference type="PATRIC" id="fig|186479.3.peg.10663"/>
<gene>
    <name evidence="2" type="ORF">SE17_20875</name>
</gene>
<dbReference type="Pfam" id="PF00128">
    <property type="entry name" value="Alpha-amylase"/>
    <property type="match status" value="1"/>
</dbReference>
<organism evidence="2 3">
    <name type="scientific">Kouleothrix aurantiaca</name>
    <dbReference type="NCBI Taxonomy" id="186479"/>
    <lineage>
        <taxon>Bacteria</taxon>
        <taxon>Bacillati</taxon>
        <taxon>Chloroflexota</taxon>
        <taxon>Chloroflexia</taxon>
        <taxon>Chloroflexales</taxon>
        <taxon>Roseiflexineae</taxon>
        <taxon>Roseiflexaceae</taxon>
        <taxon>Kouleothrix</taxon>
    </lineage>
</organism>
<feature type="non-terminal residue" evidence="2">
    <location>
        <position position="1"/>
    </location>
</feature>
<keyword evidence="3" id="KW-1185">Reference proteome</keyword>
<dbReference type="InterPro" id="IPR006047">
    <property type="entry name" value="GH13_cat_dom"/>
</dbReference>
<dbReference type="PANTHER" id="PTHR10357:SF199">
    <property type="entry name" value="ALPHA AMYLASE CATALYTIC REGION"/>
    <property type="match status" value="1"/>
</dbReference>
<dbReference type="InterPro" id="IPR045857">
    <property type="entry name" value="O16G_dom_2"/>
</dbReference>
<dbReference type="InterPro" id="IPR017853">
    <property type="entry name" value="GH"/>
</dbReference>
<dbReference type="GO" id="GO:0005975">
    <property type="term" value="P:carbohydrate metabolic process"/>
    <property type="evidence" value="ECO:0007669"/>
    <property type="project" value="InterPro"/>
</dbReference>
<reference evidence="2 3" key="1">
    <citation type="submission" date="2015-09" db="EMBL/GenBank/DDBJ databases">
        <title>Draft genome sequence of Kouleothrix aurantiaca JCM 19913.</title>
        <authorList>
            <person name="Hemp J."/>
        </authorList>
    </citation>
    <scope>NUCLEOTIDE SEQUENCE [LARGE SCALE GENOMIC DNA]</scope>
    <source>
        <strain evidence="2 3">COM-B</strain>
    </source>
</reference>
<feature type="domain" description="Glycosyl hydrolase family 13 catalytic" evidence="1">
    <location>
        <begin position="1"/>
        <end position="237"/>
    </location>
</feature>
<dbReference type="SUPFAM" id="SSF51445">
    <property type="entry name" value="(Trans)glycosidases"/>
    <property type="match status" value="1"/>
</dbReference>
<accession>A0A0P9DN13</accession>
<comment type="caution">
    <text evidence="2">The sequence shown here is derived from an EMBL/GenBank/DDBJ whole genome shotgun (WGS) entry which is preliminary data.</text>
</comment>
<dbReference type="Proteomes" id="UP000050509">
    <property type="component" value="Unassembled WGS sequence"/>
</dbReference>
<sequence length="323" mass="36367">DHSSPEAAWFTFTRWPDQYLTFFGVQDHPQINSDDPGAQRYMIESAISWLRSGLDGFRCDYANGPSHAFWSAFRAATRAARPDSITLGEVVETPALQRSYQGRMDGCLDFMLLQALRQFFAFESMSAPAFDAFLQRHLAFFAGDFALPSFLDNHDMNRFLWVVRGDTRRLRLAAMCQFTLPHPPIIYYGTEVGLAQQRDVRYADGSGHPEESRLPMLWGEQQDQGLLDFYRRLVWLRRSTPGLWRAARTTLLANDAGLYIYQCSDATRTATVALNRSNGERSVRLASGGTHRLLLASEDATALYGTTLFLPPFGGAVIAQGAW</sequence>
<evidence type="ECO:0000313" key="2">
    <source>
        <dbReference type="EMBL" id="KPV51495.1"/>
    </source>
</evidence>
<evidence type="ECO:0000259" key="1">
    <source>
        <dbReference type="SMART" id="SM00642"/>
    </source>
</evidence>
<dbReference type="SMART" id="SM00642">
    <property type="entry name" value="Aamy"/>
    <property type="match status" value="1"/>
</dbReference>
<dbReference type="Gene3D" id="3.20.20.80">
    <property type="entry name" value="Glycosidases"/>
    <property type="match status" value="1"/>
</dbReference>
<dbReference type="EMBL" id="LJCR01000891">
    <property type="protein sequence ID" value="KPV51495.1"/>
    <property type="molecule type" value="Genomic_DNA"/>
</dbReference>
<proteinExistence type="predicted"/>
<protein>
    <submittedName>
        <fullName evidence="2">Alpha-amylase</fullName>
    </submittedName>
</protein>